<comment type="caution">
    <text evidence="1">The sequence shown here is derived from an EMBL/GenBank/DDBJ whole genome shotgun (WGS) entry which is preliminary data.</text>
</comment>
<proteinExistence type="predicted"/>
<name>A0ABD5JVT8_9HYPH</name>
<evidence type="ECO:0000313" key="1">
    <source>
        <dbReference type="EMBL" id="MEJ5900816.1"/>
    </source>
</evidence>
<dbReference type="InterPro" id="IPR021862">
    <property type="entry name" value="DUF3472"/>
</dbReference>
<reference evidence="1 2" key="1">
    <citation type="submission" date="2024-03" db="EMBL/GenBank/DDBJ databases">
        <title>Reference genomes for the five species model microbial community.</title>
        <authorList>
            <person name="Padfield D."/>
        </authorList>
    </citation>
    <scope>NUCLEOTIDE SEQUENCE [LARGE SCALE GENOMIC DNA]</scope>
    <source>
        <strain evidence="1 2">AB1</strain>
    </source>
</reference>
<evidence type="ECO:0000313" key="2">
    <source>
        <dbReference type="Proteomes" id="UP001362311"/>
    </source>
</evidence>
<dbReference type="AlphaFoldDB" id="A0ABD5JVT8"/>
<dbReference type="Proteomes" id="UP001362311">
    <property type="component" value="Unassembled WGS sequence"/>
</dbReference>
<dbReference type="Pfam" id="PF11958">
    <property type="entry name" value="DUF3472"/>
    <property type="match status" value="1"/>
</dbReference>
<sequence>MRKSKNFINADDQSLVPSWGPYITSKFKSDSAELYYIEQGVPRDGLANGIEWSGCDFHFNEPNGYVGIRRGIGNSNICLFWNADDPSISGAGNPVLLDYVAPTSSVIYSQGNPKELRVENQFISPMPWNVDTWYATVIRRWKRPNRTDNFMGYFMYDYSSGIWTEYMVANLGLLSYSLEGDSITGYLQRFGGSALGYSGIYGQHFKMQSGGVWEKPLYYTASGGEPYSSWTAELAQNVNIKLTAGGNFGNNTGEIKLTPNQFDAKPKPAGPSEILDFSASYDNDKRYITFNWNLNNKKPPQLNFTITVYENFALDGYNILSFSDAIPSKRQWGYELDPLNISDKYIAKIDIVSIFDEKSSSFAEFNIN</sequence>
<protein>
    <submittedName>
        <fullName evidence="1">Uncharacterized protein</fullName>
    </submittedName>
</protein>
<dbReference type="EMBL" id="JBBHKQ010000001">
    <property type="protein sequence ID" value="MEJ5900816.1"/>
    <property type="molecule type" value="Genomic_DNA"/>
</dbReference>
<gene>
    <name evidence="1" type="ORF">WIX40_11930</name>
</gene>
<dbReference type="RefSeq" id="WP_339439977.1">
    <property type="nucleotide sequence ID" value="NZ_JBBHKQ010000001.1"/>
</dbReference>
<accession>A0ABD5JVT8</accession>
<organism evidence="1 2">
    <name type="scientific">Ochrobactrum teleogrylli</name>
    <dbReference type="NCBI Taxonomy" id="2479765"/>
    <lineage>
        <taxon>Bacteria</taxon>
        <taxon>Pseudomonadati</taxon>
        <taxon>Pseudomonadota</taxon>
        <taxon>Alphaproteobacteria</taxon>
        <taxon>Hyphomicrobiales</taxon>
        <taxon>Brucellaceae</taxon>
        <taxon>Brucella/Ochrobactrum group</taxon>
        <taxon>Ochrobactrum</taxon>
    </lineage>
</organism>